<dbReference type="InterPro" id="IPR025669">
    <property type="entry name" value="AAA_dom"/>
</dbReference>
<dbReference type="RefSeq" id="WP_157328571.1">
    <property type="nucleotide sequence ID" value="NZ_CP046920.1"/>
</dbReference>
<dbReference type="InterPro" id="IPR027417">
    <property type="entry name" value="P-loop_NTPase"/>
</dbReference>
<dbReference type="PANTHER" id="PTHR13696:SF99">
    <property type="entry name" value="COBYRINIC ACID AC-DIAMIDE SYNTHASE"/>
    <property type="match status" value="1"/>
</dbReference>
<dbReference type="EMBL" id="CP046920">
    <property type="protein sequence ID" value="QIM47386.1"/>
    <property type="molecule type" value="Genomic_DNA"/>
</dbReference>
<dbReference type="Gene3D" id="3.40.50.300">
    <property type="entry name" value="P-loop containing nucleotide triphosphate hydrolases"/>
    <property type="match status" value="1"/>
</dbReference>
<protein>
    <submittedName>
        <fullName evidence="2">AAA family ATPase</fullName>
    </submittedName>
</protein>
<dbReference type="CDD" id="cd02042">
    <property type="entry name" value="ParAB_family"/>
    <property type="match status" value="1"/>
</dbReference>
<evidence type="ECO:0000313" key="3">
    <source>
        <dbReference type="Proteomes" id="UP000503166"/>
    </source>
</evidence>
<evidence type="ECO:0000313" key="2">
    <source>
        <dbReference type="EMBL" id="QIM47386.1"/>
    </source>
</evidence>
<dbReference type="PANTHER" id="PTHR13696">
    <property type="entry name" value="P-LOOP CONTAINING NUCLEOSIDE TRIPHOSPHATE HYDROLASE"/>
    <property type="match status" value="1"/>
</dbReference>
<reference evidence="2 3" key="1">
    <citation type="submission" date="2019-12" db="EMBL/GenBank/DDBJ databases">
        <title>Complete genome sequence of Streptococcus sp. CNU G2 isolated frome Bos taurus coreanae.</title>
        <authorList>
            <person name="Park S.Y."/>
            <person name="Kim J.H."/>
            <person name="Seo S.W."/>
        </authorList>
    </citation>
    <scope>NUCLEOTIDE SEQUENCE [LARGE SCALE GENOMIC DNA]</scope>
    <source>
        <strain evidence="2 3">CNU G2</strain>
        <plasmid evidence="3">p_cnu_g2</plasmid>
    </source>
</reference>
<geneLocation type="plasmid" evidence="3">
    <name>p_cnu_g2</name>
</geneLocation>
<evidence type="ECO:0000259" key="1">
    <source>
        <dbReference type="Pfam" id="PF13614"/>
    </source>
</evidence>
<sequence>MKIITFNNNAGGVGKTTWTFNTAFYAAAEGKRVLVMGTDPSCNLTNRMIGYFARITNQNKEDLLQQIQFENTVEAVFKNVSFAPITITDKIDFLAETKTLYDLKHIKEASLLHWWWDNEEYLMSNYDLILIDTHNDDRVFTKAAYAVSDVVSVLVDKTDKTFDKVSDLREMLEKIKDDNRDRNGTFVTAKIVIIGNDLDNNSAGKAMKLRLEKLQRQYPEDFIGYIEHRESVVKAENAFMPLIEYKNKERLSASLERFYRETKKVIQKLIA</sequence>
<dbReference type="KEGG" id="srum:GPZ88_09925"/>
<dbReference type="InterPro" id="IPR050678">
    <property type="entry name" value="DNA_Partitioning_ATPase"/>
</dbReference>
<dbReference type="AlphaFoldDB" id="A0A6G8I2T7"/>
<dbReference type="SUPFAM" id="SSF52540">
    <property type="entry name" value="P-loop containing nucleoside triphosphate hydrolases"/>
    <property type="match status" value="1"/>
</dbReference>
<dbReference type="Pfam" id="PF13614">
    <property type="entry name" value="AAA_31"/>
    <property type="match status" value="1"/>
</dbReference>
<name>A0A6G8I2T7_9STRE</name>
<dbReference type="Proteomes" id="UP000503166">
    <property type="component" value="Plasmid p_CNU_G2"/>
</dbReference>
<organism evidence="2 3">
    <name type="scientific">Streptococcus ruminicola</name>
    <dbReference type="NCBI Taxonomy" id="2686210"/>
    <lineage>
        <taxon>Bacteria</taxon>
        <taxon>Bacillati</taxon>
        <taxon>Bacillota</taxon>
        <taxon>Bacilli</taxon>
        <taxon>Lactobacillales</taxon>
        <taxon>Streptococcaceae</taxon>
        <taxon>Streptococcus</taxon>
    </lineage>
</organism>
<accession>A0A6G8I2T7</accession>
<feature type="domain" description="AAA" evidence="1">
    <location>
        <begin position="1"/>
        <end position="179"/>
    </location>
</feature>
<proteinExistence type="predicted"/>
<gene>
    <name evidence="2" type="ORF">GPZ88_09925</name>
</gene>
<keyword evidence="2" id="KW-0614">Plasmid</keyword>